<dbReference type="SUPFAM" id="SSF48179">
    <property type="entry name" value="6-phosphogluconate dehydrogenase C-terminal domain-like"/>
    <property type="match status" value="1"/>
</dbReference>
<evidence type="ECO:0000259" key="5">
    <source>
        <dbReference type="Pfam" id="PF03446"/>
    </source>
</evidence>
<dbReference type="GO" id="GO:0016491">
    <property type="term" value="F:oxidoreductase activity"/>
    <property type="evidence" value="ECO:0007669"/>
    <property type="project" value="UniProtKB-KW"/>
</dbReference>
<dbReference type="GO" id="GO:0051287">
    <property type="term" value="F:NAD binding"/>
    <property type="evidence" value="ECO:0007669"/>
    <property type="project" value="InterPro"/>
</dbReference>
<dbReference type="Gene3D" id="3.40.50.720">
    <property type="entry name" value="NAD(P)-binding Rossmann-like Domain"/>
    <property type="match status" value="1"/>
</dbReference>
<dbReference type="PANTHER" id="PTHR43060:SF15">
    <property type="entry name" value="3-HYDROXYISOBUTYRATE DEHYDROGENASE-LIKE 1, MITOCHONDRIAL-RELATED"/>
    <property type="match status" value="1"/>
</dbReference>
<dbReference type="InterPro" id="IPR008927">
    <property type="entry name" value="6-PGluconate_DH-like_C_sf"/>
</dbReference>
<feature type="domain" description="3-hydroxyisobutyrate dehydrogenase-like NAD-binding" evidence="6">
    <location>
        <begin position="157"/>
        <end position="274"/>
    </location>
</feature>
<dbReference type="InterPro" id="IPR006115">
    <property type="entry name" value="6PGDH_NADP-bd"/>
</dbReference>
<evidence type="ECO:0000256" key="2">
    <source>
        <dbReference type="ARBA" id="ARBA00023002"/>
    </source>
</evidence>
<evidence type="ECO:0000256" key="4">
    <source>
        <dbReference type="PIRSR" id="PIRSR000103-1"/>
    </source>
</evidence>
<evidence type="ECO:0000256" key="3">
    <source>
        <dbReference type="ARBA" id="ARBA00023027"/>
    </source>
</evidence>
<feature type="active site" evidence="4">
    <location>
        <position position="163"/>
    </location>
</feature>
<accession>A0A178MKG8</accession>
<dbReference type="SUPFAM" id="SSF51735">
    <property type="entry name" value="NAD(P)-binding Rossmann-fold domains"/>
    <property type="match status" value="1"/>
</dbReference>
<organism evidence="7 8">
    <name type="scientific">Chloroflexus islandicus</name>
    <dbReference type="NCBI Taxonomy" id="1707952"/>
    <lineage>
        <taxon>Bacteria</taxon>
        <taxon>Bacillati</taxon>
        <taxon>Chloroflexota</taxon>
        <taxon>Chloroflexia</taxon>
        <taxon>Chloroflexales</taxon>
        <taxon>Chloroflexineae</taxon>
        <taxon>Chloroflexaceae</taxon>
        <taxon>Chloroflexus</taxon>
    </lineage>
</organism>
<dbReference type="Proteomes" id="UP000078287">
    <property type="component" value="Unassembled WGS sequence"/>
</dbReference>
<dbReference type="InterPro" id="IPR036291">
    <property type="entry name" value="NAD(P)-bd_dom_sf"/>
</dbReference>
<dbReference type="OrthoDB" id="9777604at2"/>
<proteinExistence type="inferred from homology"/>
<protein>
    <submittedName>
        <fullName evidence="7">NADPH nitroreductase</fullName>
    </submittedName>
</protein>
<evidence type="ECO:0000259" key="6">
    <source>
        <dbReference type="Pfam" id="PF14833"/>
    </source>
</evidence>
<keyword evidence="3" id="KW-0520">NAD</keyword>
<comment type="similarity">
    <text evidence="1">Belongs to the HIBADH-related family.</text>
</comment>
<evidence type="ECO:0000256" key="1">
    <source>
        <dbReference type="ARBA" id="ARBA00009080"/>
    </source>
</evidence>
<dbReference type="GO" id="GO:0050661">
    <property type="term" value="F:NADP binding"/>
    <property type="evidence" value="ECO:0007669"/>
    <property type="project" value="InterPro"/>
</dbReference>
<reference evidence="7 8" key="1">
    <citation type="submission" date="2016-04" db="EMBL/GenBank/DDBJ databases">
        <title>Chloroflexus islandicus sp. nov., a thermophilic filamentous anoxygenic phototrophic bacterium from geyser Strokkur (Iceland).</title>
        <authorList>
            <person name="Gaisin V.A."/>
            <person name="Kalashnikov A.M."/>
            <person name="Sukhacheva M.V."/>
            <person name="Grouzdev D.S."/>
            <person name="Ivanov T.M."/>
            <person name="Kuznetsov B."/>
            <person name="Gorlenko V.M."/>
        </authorList>
    </citation>
    <scope>NUCLEOTIDE SEQUENCE [LARGE SCALE GENOMIC DNA]</scope>
    <source>
        <strain evidence="8">isl-2</strain>
    </source>
</reference>
<evidence type="ECO:0000313" key="7">
    <source>
        <dbReference type="EMBL" id="OAN48627.1"/>
    </source>
</evidence>
<dbReference type="AlphaFoldDB" id="A0A178MKG8"/>
<dbReference type="PIRSF" id="PIRSF000103">
    <property type="entry name" value="HIBADH"/>
    <property type="match status" value="1"/>
</dbReference>
<dbReference type="RefSeq" id="WP_066782840.1">
    <property type="nucleotide sequence ID" value="NZ_LWQS01000030.1"/>
</dbReference>
<dbReference type="EMBL" id="LWQS01000030">
    <property type="protein sequence ID" value="OAN48627.1"/>
    <property type="molecule type" value="Genomic_DNA"/>
</dbReference>
<dbReference type="STRING" id="1707952.A6A03_07585"/>
<dbReference type="InterPro" id="IPR015815">
    <property type="entry name" value="HIBADH-related"/>
</dbReference>
<dbReference type="Pfam" id="PF14833">
    <property type="entry name" value="NAD_binding_11"/>
    <property type="match status" value="1"/>
</dbReference>
<keyword evidence="8" id="KW-1185">Reference proteome</keyword>
<keyword evidence="2" id="KW-0560">Oxidoreductase</keyword>
<name>A0A178MKG8_9CHLR</name>
<dbReference type="InterPro" id="IPR013328">
    <property type="entry name" value="6PGD_dom2"/>
</dbReference>
<dbReference type="InterPro" id="IPR029154">
    <property type="entry name" value="HIBADH-like_NADP-bd"/>
</dbReference>
<gene>
    <name evidence="7" type="ORF">A6A03_07585</name>
</gene>
<comment type="caution">
    <text evidence="7">The sequence shown here is derived from an EMBL/GenBank/DDBJ whole genome shotgun (WGS) entry which is preliminary data.</text>
</comment>
<sequence>MTVALLGLGLMGRPMARTLLAAGWPVIGWNRSPLDPALTAGIPLAATLAEAAQAETLILMLSDSAAVDDMLARLDPLLWAGQLVIDMGSSDPLRSPAHAAALAARGIGWVDAPVSGGPEGAAAGTLAIMVGGAEADVARAWPILSALGRPTHVGPAGAGHTAKVINQLIVGLTIQAVAEATALAEAYGLDPALLRAALAGGFADSKVLQIHGARMAARRYIPGGKVTTQLKDLRMAAAMAAAAEIDLPHLRDTITRYETLVAGGYGDLDHSALHMLLAQKTTS</sequence>
<dbReference type="PANTHER" id="PTHR43060">
    <property type="entry name" value="3-HYDROXYISOBUTYRATE DEHYDROGENASE-LIKE 1, MITOCHONDRIAL-RELATED"/>
    <property type="match status" value="1"/>
</dbReference>
<dbReference type="Pfam" id="PF03446">
    <property type="entry name" value="NAD_binding_2"/>
    <property type="match status" value="1"/>
</dbReference>
<evidence type="ECO:0000313" key="8">
    <source>
        <dbReference type="Proteomes" id="UP000078287"/>
    </source>
</evidence>
<dbReference type="Gene3D" id="1.10.1040.10">
    <property type="entry name" value="N-(1-d-carboxylethyl)-l-norvaline Dehydrogenase, domain 2"/>
    <property type="match status" value="1"/>
</dbReference>
<feature type="domain" description="6-phosphogluconate dehydrogenase NADP-binding" evidence="5">
    <location>
        <begin position="2"/>
        <end position="149"/>
    </location>
</feature>